<comment type="cofactor">
    <cofactor evidence="1">
        <name>[4Fe-4S] cluster</name>
        <dbReference type="ChEBI" id="CHEBI:49883"/>
    </cofactor>
</comment>
<evidence type="ECO:0000313" key="7">
    <source>
        <dbReference type="EMBL" id="APG26418.1"/>
    </source>
</evidence>
<dbReference type="Proteomes" id="UP000182517">
    <property type="component" value="Chromosome"/>
</dbReference>
<dbReference type="OrthoDB" id="9765084at2"/>
<dbReference type="Gene3D" id="3.20.20.70">
    <property type="entry name" value="Aldolase class I"/>
    <property type="match status" value="1"/>
</dbReference>
<dbReference type="GO" id="GO:0032259">
    <property type="term" value="P:methylation"/>
    <property type="evidence" value="ECO:0007669"/>
    <property type="project" value="UniProtKB-KW"/>
</dbReference>
<dbReference type="Pfam" id="PF04055">
    <property type="entry name" value="Radical_SAM"/>
    <property type="match status" value="1"/>
</dbReference>
<evidence type="ECO:0000256" key="3">
    <source>
        <dbReference type="ARBA" id="ARBA00022723"/>
    </source>
</evidence>
<evidence type="ECO:0000256" key="4">
    <source>
        <dbReference type="ARBA" id="ARBA00023004"/>
    </source>
</evidence>
<dbReference type="InterPro" id="IPR029063">
    <property type="entry name" value="SAM-dependent_MTases_sf"/>
</dbReference>
<dbReference type="PROSITE" id="PS51918">
    <property type="entry name" value="RADICAL_SAM"/>
    <property type="match status" value="1"/>
</dbReference>
<keyword evidence="4" id="KW-0408">Iron</keyword>
<protein>
    <submittedName>
        <fullName evidence="7">Methyltransferase type 11</fullName>
    </submittedName>
</protein>
<dbReference type="CDD" id="cd02440">
    <property type="entry name" value="AdoMet_MTases"/>
    <property type="match status" value="1"/>
</dbReference>
<sequence>MTFDPQAWKRFEHDGTPIYVRADRPSWFVPNRAGDELLQQLKEGVCDNADPLAMRFLQRLPEDSGQPYPGRAVLLGRPQLRELWFHLTNNCNLSCRHCMFASAPGDGAQLSADLVQELATQALDEGCRVFALTGGEPLMHPDFRSIVRSLLQPDNTHVALLTNGLLLRRFLDDENWDFNRLHLQISLDGLQVAHDRLRGPDAFARLKEELLWLKERKIPFTLSMCVTTDNLADMSGVIDFAAEVGAGNVHFMWYFIRGRGAAEGFARPEEIFQQLVKVNARAEEQGIVVDNLTALRSQVFAPGGTVHDGSGCGWESAAVGVDGQLYPSAALAGLTELATGLESGLKSAWQESPVLQTIRQTTAAGLDSQWRLLLGGGDLDHSYLYGGSFIGDDPYTPLHEQLARWQVVREAAQQSDEGPPRLRLKMGDVLESCGAHGAVALVHSNCLLSLAQSDSRTVVQEFYRDAADETKEDILNPVCYDPSLIDHIPAEYRFRGYGCGSPVLDANLQCGERVVDLGCGRGVECFIAARQVGPQGSAVGIDMLDNMLALAGQGAVAVEERLGYKNLEFHKGFLESLPLMDQTADVVLSNCVMNLSAHKRRAFAEIYRVLKAGGRLVISDVVCEQEPSASLRNDELLRGECIAGALTQKDLVGILEESGFIAIRLIKRFPYRVVQGHPFFSLTFEAFKPNPTEAVTILYRGPFATVITDDGQQLIPGQVTKVDRQVAAAAGDSLFQLDRQGAVTNLELGSSCCALPKETDVVPGVDSQEDRFRSGCMVCGKDIRYLDGEEERRCSYCQEIMSASAVCEQGHFVCDHCHAADALQVIERLALASTETDLLSLFEKIRSHPAIPANGPEYHALVPAVILAVYRNSGGELRDEELIAGLGRGTQLAGGSCAFWGVCGAAAGVGIAFSLILKANPLDGPARQLVQEASQQVLSEISALPLARCCRRDCWLALKKAAKISGTVLSVTLKADALIACDQIEINRECAGAQCPWFPVPE</sequence>
<gene>
    <name evidence="7" type="ORF">A7E78_00185</name>
</gene>
<dbReference type="Pfam" id="PF18978">
    <property type="entry name" value="DUF5714"/>
    <property type="match status" value="1"/>
</dbReference>
<dbReference type="EMBL" id="CP015519">
    <property type="protein sequence ID" value="APG26418.1"/>
    <property type="molecule type" value="Genomic_DNA"/>
</dbReference>
<accession>A0A1L3GL81</accession>
<dbReference type="InterPro" id="IPR007197">
    <property type="entry name" value="rSAM"/>
</dbReference>
<feature type="domain" description="Radical SAM core" evidence="6">
    <location>
        <begin position="68"/>
        <end position="296"/>
    </location>
</feature>
<dbReference type="KEGG" id="pef:A7E78_00185"/>
<name>A0A1L3GL81_9BACT</name>
<dbReference type="Gene3D" id="3.40.50.150">
    <property type="entry name" value="Vaccinia Virus protein VP39"/>
    <property type="match status" value="1"/>
</dbReference>
<dbReference type="SUPFAM" id="SSF102114">
    <property type="entry name" value="Radical SAM enzymes"/>
    <property type="match status" value="1"/>
</dbReference>
<dbReference type="GO" id="GO:0008168">
    <property type="term" value="F:methyltransferase activity"/>
    <property type="evidence" value="ECO:0007669"/>
    <property type="project" value="UniProtKB-KW"/>
</dbReference>
<dbReference type="SFLD" id="SFLDS00029">
    <property type="entry name" value="Radical_SAM"/>
    <property type="match status" value="1"/>
</dbReference>
<evidence type="ECO:0000259" key="6">
    <source>
        <dbReference type="PROSITE" id="PS51918"/>
    </source>
</evidence>
<organism evidence="7 8">
    <name type="scientific">Syntrophotalea acetylenivorans</name>
    <dbReference type="NCBI Taxonomy" id="1842532"/>
    <lineage>
        <taxon>Bacteria</taxon>
        <taxon>Pseudomonadati</taxon>
        <taxon>Thermodesulfobacteriota</taxon>
        <taxon>Desulfuromonadia</taxon>
        <taxon>Desulfuromonadales</taxon>
        <taxon>Syntrophotaleaceae</taxon>
        <taxon>Syntrophotalea</taxon>
    </lineage>
</organism>
<keyword evidence="7" id="KW-0489">Methyltransferase</keyword>
<keyword evidence="8" id="KW-1185">Reference proteome</keyword>
<keyword evidence="2" id="KW-0949">S-adenosyl-L-methionine</keyword>
<evidence type="ECO:0000256" key="2">
    <source>
        <dbReference type="ARBA" id="ARBA00022691"/>
    </source>
</evidence>
<dbReference type="AlphaFoldDB" id="A0A1L3GL81"/>
<evidence type="ECO:0000313" key="8">
    <source>
        <dbReference type="Proteomes" id="UP000182517"/>
    </source>
</evidence>
<keyword evidence="7" id="KW-0808">Transferase</keyword>
<dbReference type="SFLD" id="SFLDG01067">
    <property type="entry name" value="SPASM/twitch_domain_containing"/>
    <property type="match status" value="1"/>
</dbReference>
<dbReference type="InterPro" id="IPR025714">
    <property type="entry name" value="Methyltranfer_dom"/>
</dbReference>
<dbReference type="CDD" id="cd01335">
    <property type="entry name" value="Radical_SAM"/>
    <property type="match status" value="1"/>
</dbReference>
<dbReference type="SUPFAM" id="SSF53335">
    <property type="entry name" value="S-adenosyl-L-methionine-dependent methyltransferases"/>
    <property type="match status" value="1"/>
</dbReference>
<dbReference type="GO" id="GO:0051536">
    <property type="term" value="F:iron-sulfur cluster binding"/>
    <property type="evidence" value="ECO:0007669"/>
    <property type="project" value="UniProtKB-KW"/>
</dbReference>
<dbReference type="STRING" id="1842532.A7E78_00185"/>
<evidence type="ECO:0000256" key="5">
    <source>
        <dbReference type="ARBA" id="ARBA00023014"/>
    </source>
</evidence>
<keyword evidence="5" id="KW-0411">Iron-sulfur</keyword>
<dbReference type="InterPro" id="IPR043768">
    <property type="entry name" value="DUF5714"/>
</dbReference>
<dbReference type="InterPro" id="IPR013785">
    <property type="entry name" value="Aldolase_TIM"/>
</dbReference>
<dbReference type="RefSeq" id="WP_072282378.1">
    <property type="nucleotide sequence ID" value="NZ_CP015519.1"/>
</dbReference>
<dbReference type="InterPro" id="IPR058240">
    <property type="entry name" value="rSAM_sf"/>
</dbReference>
<dbReference type="PANTHER" id="PTHR11228">
    <property type="entry name" value="RADICAL SAM DOMAIN PROTEIN"/>
    <property type="match status" value="1"/>
</dbReference>
<evidence type="ECO:0000256" key="1">
    <source>
        <dbReference type="ARBA" id="ARBA00001966"/>
    </source>
</evidence>
<reference evidence="7 8" key="1">
    <citation type="journal article" date="2017" name="Genome Announc.">
        <title>Complete Genome Sequences of Two Acetylene-Fermenting Pelobacter acetylenicus Strains.</title>
        <authorList>
            <person name="Sutton J.M."/>
            <person name="Baesman S.M."/>
            <person name="Fierst J.L."/>
            <person name="Poret-Peterson A.T."/>
            <person name="Oremland R.S."/>
            <person name="Dunlap D.S."/>
            <person name="Akob D.M."/>
        </authorList>
    </citation>
    <scope>NUCLEOTIDE SEQUENCE [LARGE SCALE GENOMIC DNA]</scope>
    <source>
        <strain evidence="7 8">SFB93</strain>
    </source>
</reference>
<proteinExistence type="predicted"/>
<dbReference type="Pfam" id="PF13847">
    <property type="entry name" value="Methyltransf_31"/>
    <property type="match status" value="1"/>
</dbReference>
<keyword evidence="3" id="KW-0479">Metal-binding</keyword>
<dbReference type="PANTHER" id="PTHR11228:SF7">
    <property type="entry name" value="PQQA PEPTIDE CYCLASE"/>
    <property type="match status" value="1"/>
</dbReference>
<dbReference type="InterPro" id="IPR050377">
    <property type="entry name" value="Radical_SAM_PqqE_MftC-like"/>
</dbReference>
<dbReference type="GO" id="GO:0046872">
    <property type="term" value="F:metal ion binding"/>
    <property type="evidence" value="ECO:0007669"/>
    <property type="project" value="UniProtKB-KW"/>
</dbReference>